<reference evidence="4 5" key="1">
    <citation type="submission" date="2018-03" db="EMBL/GenBank/DDBJ databases">
        <title>Massilia armeniaca sp. nov., isolated from desert soil.</title>
        <authorList>
            <person name="Huang H."/>
            <person name="Ren M."/>
        </authorList>
    </citation>
    <scope>NUCLEOTIDE SEQUENCE [LARGE SCALE GENOMIC DNA]</scope>
    <source>
        <strain evidence="4 5">ZMN-3</strain>
    </source>
</reference>
<evidence type="ECO:0000256" key="1">
    <source>
        <dbReference type="SAM" id="MobiDB-lite"/>
    </source>
</evidence>
<dbReference type="SMART" id="SM00327">
    <property type="entry name" value="VWA"/>
    <property type="match status" value="1"/>
</dbReference>
<name>A0A2R4C4R9_9BURK</name>
<feature type="compositionally biased region" description="Basic and acidic residues" evidence="1">
    <location>
        <begin position="27"/>
        <end position="36"/>
    </location>
</feature>
<evidence type="ECO:0000313" key="4">
    <source>
        <dbReference type="EMBL" id="AVR94572.1"/>
    </source>
</evidence>
<evidence type="ECO:0000259" key="3">
    <source>
        <dbReference type="PROSITE" id="PS50234"/>
    </source>
</evidence>
<dbReference type="Pfam" id="PF13400">
    <property type="entry name" value="Tad"/>
    <property type="match status" value="1"/>
</dbReference>
<feature type="region of interest" description="Disordered" evidence="1">
    <location>
        <begin position="1"/>
        <end position="36"/>
    </location>
</feature>
<dbReference type="OrthoDB" id="8707694at2"/>
<dbReference type="SUPFAM" id="SSF53300">
    <property type="entry name" value="vWA-like"/>
    <property type="match status" value="1"/>
</dbReference>
<dbReference type="Proteomes" id="UP000240505">
    <property type="component" value="Chromosome"/>
</dbReference>
<feature type="transmembrane region" description="Helical" evidence="2">
    <location>
        <begin position="73"/>
        <end position="94"/>
    </location>
</feature>
<proteinExistence type="predicted"/>
<keyword evidence="2" id="KW-0812">Transmembrane</keyword>
<dbReference type="KEGG" id="masz:C9I28_01735"/>
<dbReference type="Gene3D" id="3.40.50.410">
    <property type="entry name" value="von Willebrand factor, type A domain"/>
    <property type="match status" value="1"/>
</dbReference>
<evidence type="ECO:0000313" key="5">
    <source>
        <dbReference type="Proteomes" id="UP000240505"/>
    </source>
</evidence>
<dbReference type="InterPro" id="IPR036465">
    <property type="entry name" value="vWFA_dom_sf"/>
</dbReference>
<keyword evidence="5" id="KW-1185">Reference proteome</keyword>
<gene>
    <name evidence="4" type="ORF">C9I28_01735</name>
</gene>
<dbReference type="PROSITE" id="PS50234">
    <property type="entry name" value="VWFA"/>
    <property type="match status" value="1"/>
</dbReference>
<accession>A0A2R4C4R9</accession>
<feature type="domain" description="VWFA" evidence="3">
    <location>
        <begin position="206"/>
        <end position="502"/>
    </location>
</feature>
<keyword evidence="2" id="KW-1133">Transmembrane helix</keyword>
<dbReference type="InterPro" id="IPR002035">
    <property type="entry name" value="VWF_A"/>
</dbReference>
<evidence type="ECO:0000256" key="2">
    <source>
        <dbReference type="SAM" id="Phobius"/>
    </source>
</evidence>
<feature type="compositionally biased region" description="Basic residues" evidence="1">
    <location>
        <begin position="1"/>
        <end position="26"/>
    </location>
</feature>
<dbReference type="AlphaFoldDB" id="A0A2R4C4R9"/>
<protein>
    <submittedName>
        <fullName evidence="4">VWA domain-containing protein</fullName>
    </submittedName>
</protein>
<organism evidence="4 5">
    <name type="scientific">Pseudoduganella armeniaca</name>
    <dbReference type="NCBI Taxonomy" id="2072590"/>
    <lineage>
        <taxon>Bacteria</taxon>
        <taxon>Pseudomonadati</taxon>
        <taxon>Pseudomonadota</taxon>
        <taxon>Betaproteobacteria</taxon>
        <taxon>Burkholderiales</taxon>
        <taxon>Oxalobacteraceae</taxon>
        <taxon>Telluria group</taxon>
        <taxon>Pseudoduganella</taxon>
    </lineage>
</organism>
<dbReference type="EMBL" id="CP028324">
    <property type="protein sequence ID" value="AVR94572.1"/>
    <property type="molecule type" value="Genomic_DNA"/>
</dbReference>
<sequence>MHGHHHRHAPQRKHHERPARRRRGGPRRRDLLPVRHADGRLLDRRAGTAHFRARPVFDDAFLMMPPTFQRQRGAVVIMVAVALLLLLSVVGLVLDGGLAYMVKARLNAAVDSAAVAGARAVTSGNTQEQQIASAQAAVDHFFAANISDGYLMSKPRITSKTVQFDRGTVIVDVSAEAPMAVSLMGVLGFTEMAPAAHAQTIRRDLDMAFVVDTSGSLYSQRASVRAAAKSFLNKFNVSQDRVGLVHFAYGAEVDTPIRTSARGFDRSAMFGQINAYNFTGSTAAVEGMWQARNQLNGITEKNRSVLRVIVFFSDGVPNSLGAILPFKAFASPCSSIAGVVDNGRNGLYRLDESEQSALIGCNVLDTEGNVLVKNLPGGYNAHDPASVANDPSKHEFQIVTNTPRVVTSTFSSTNISRAARNLPEAIAAQAREEGIFVFTLGMGDDLKKTTDGEIGENVLKCMANVADGPARCYNPAKPVGMYCYAATEADLTPCFSRLASAILRISK</sequence>
<keyword evidence="2" id="KW-0472">Membrane</keyword>
<dbReference type="InterPro" id="IPR028087">
    <property type="entry name" value="Tad_N"/>
</dbReference>
<dbReference type="Pfam" id="PF00092">
    <property type="entry name" value="VWA"/>
    <property type="match status" value="1"/>
</dbReference>
<dbReference type="CDD" id="cd00198">
    <property type="entry name" value="vWFA"/>
    <property type="match status" value="1"/>
</dbReference>